<evidence type="ECO:0000313" key="3">
    <source>
        <dbReference type="Proteomes" id="UP000187203"/>
    </source>
</evidence>
<name>A0A1R3J3I8_9ROSI</name>
<protein>
    <submittedName>
        <fullName evidence="2">Uncharacterized protein</fullName>
    </submittedName>
</protein>
<gene>
    <name evidence="2" type="ORF">COLO4_19772</name>
</gene>
<sequence length="55" mass="5939">MGNSASTMNKKRAISNEKEEIGRVKLTHNNNIVEAEAEAAESKLSSGSNQESSFL</sequence>
<accession>A0A1R3J3I8</accession>
<dbReference type="Proteomes" id="UP000187203">
    <property type="component" value="Unassembled WGS sequence"/>
</dbReference>
<comment type="caution">
    <text evidence="2">The sequence shown here is derived from an EMBL/GenBank/DDBJ whole genome shotgun (WGS) entry which is preliminary data.</text>
</comment>
<evidence type="ECO:0000313" key="2">
    <source>
        <dbReference type="EMBL" id="OMO89397.1"/>
    </source>
</evidence>
<dbReference type="AlphaFoldDB" id="A0A1R3J3I8"/>
<organism evidence="2 3">
    <name type="scientific">Corchorus olitorius</name>
    <dbReference type="NCBI Taxonomy" id="93759"/>
    <lineage>
        <taxon>Eukaryota</taxon>
        <taxon>Viridiplantae</taxon>
        <taxon>Streptophyta</taxon>
        <taxon>Embryophyta</taxon>
        <taxon>Tracheophyta</taxon>
        <taxon>Spermatophyta</taxon>
        <taxon>Magnoliopsida</taxon>
        <taxon>eudicotyledons</taxon>
        <taxon>Gunneridae</taxon>
        <taxon>Pentapetalae</taxon>
        <taxon>rosids</taxon>
        <taxon>malvids</taxon>
        <taxon>Malvales</taxon>
        <taxon>Malvaceae</taxon>
        <taxon>Grewioideae</taxon>
        <taxon>Apeibeae</taxon>
        <taxon>Corchorus</taxon>
    </lineage>
</organism>
<evidence type="ECO:0000256" key="1">
    <source>
        <dbReference type="SAM" id="MobiDB-lite"/>
    </source>
</evidence>
<proteinExistence type="predicted"/>
<keyword evidence="3" id="KW-1185">Reference proteome</keyword>
<feature type="region of interest" description="Disordered" evidence="1">
    <location>
        <begin position="1"/>
        <end position="22"/>
    </location>
</feature>
<dbReference type="EMBL" id="AWUE01016788">
    <property type="protein sequence ID" value="OMO89397.1"/>
    <property type="molecule type" value="Genomic_DNA"/>
</dbReference>
<reference evidence="3" key="1">
    <citation type="submission" date="2013-09" db="EMBL/GenBank/DDBJ databases">
        <title>Corchorus olitorius genome sequencing.</title>
        <authorList>
            <person name="Alam M."/>
            <person name="Haque M.S."/>
            <person name="Islam M.S."/>
            <person name="Emdad E.M."/>
            <person name="Islam M.M."/>
            <person name="Ahmed B."/>
            <person name="Halim A."/>
            <person name="Hossen Q.M.M."/>
            <person name="Hossain M.Z."/>
            <person name="Ahmed R."/>
            <person name="Khan M.M."/>
            <person name="Islam R."/>
            <person name="Rashid M.M."/>
            <person name="Khan S.A."/>
            <person name="Rahman M.S."/>
            <person name="Alam M."/>
            <person name="Yahiya A.S."/>
            <person name="Khan M.S."/>
            <person name="Azam M.S."/>
            <person name="Haque T."/>
            <person name="Lashkar M.Z.H."/>
            <person name="Akhand A.I."/>
            <person name="Morshed G."/>
            <person name="Roy S."/>
            <person name="Uddin K.S."/>
            <person name="Rabeya T."/>
            <person name="Hossain A.S."/>
            <person name="Chowdhury A."/>
            <person name="Snigdha A.R."/>
            <person name="Mortoza M.S."/>
            <person name="Matin S.A."/>
            <person name="Hoque S.M.E."/>
            <person name="Islam M.K."/>
            <person name="Roy D.K."/>
            <person name="Haider R."/>
            <person name="Moosa M.M."/>
            <person name="Elias S.M."/>
            <person name="Hasan A.M."/>
            <person name="Jahan S."/>
            <person name="Shafiuddin M."/>
            <person name="Mahmood N."/>
            <person name="Shommy N.S."/>
        </authorList>
    </citation>
    <scope>NUCLEOTIDE SEQUENCE [LARGE SCALE GENOMIC DNA]</scope>
    <source>
        <strain evidence="3">cv. O-4</strain>
    </source>
</reference>